<evidence type="ECO:0000259" key="20">
    <source>
        <dbReference type="PROSITE" id="PS50055"/>
    </source>
</evidence>
<keyword evidence="9" id="KW-0130">Cell adhesion</keyword>
<dbReference type="FunFam" id="2.60.40.10:FF:000036">
    <property type="entry name" value="receptor-type tyrosine-protein phosphatase delta isoform X1"/>
    <property type="match status" value="1"/>
</dbReference>
<evidence type="ECO:0000256" key="15">
    <source>
        <dbReference type="ARBA" id="ARBA00023180"/>
    </source>
</evidence>
<dbReference type="InterPro" id="IPR003595">
    <property type="entry name" value="Tyr_Pase_cat"/>
</dbReference>
<dbReference type="Pfam" id="PF00041">
    <property type="entry name" value="fn3"/>
    <property type="match status" value="6"/>
</dbReference>
<evidence type="ECO:0000256" key="1">
    <source>
        <dbReference type="ARBA" id="ARBA00004167"/>
    </source>
</evidence>
<evidence type="ECO:0000256" key="6">
    <source>
        <dbReference type="ARBA" id="ARBA00022729"/>
    </source>
</evidence>
<dbReference type="FunFam" id="3.90.190.10:FF:000001">
    <property type="entry name" value="Receptor-type tyrosine-protein phosphatase F isoform A"/>
    <property type="match status" value="1"/>
</dbReference>
<dbReference type="GeneTree" id="ENSGT00940000155060"/>
<dbReference type="InterPro" id="IPR036116">
    <property type="entry name" value="FN3_sf"/>
</dbReference>
<dbReference type="Ensembl" id="ENSKMAT00000011678.1">
    <property type="protein sequence ID" value="ENSKMAP00000011500.1"/>
    <property type="gene ID" value="ENSKMAG00000008489.1"/>
</dbReference>
<dbReference type="Proteomes" id="UP000264800">
    <property type="component" value="Unplaced"/>
</dbReference>
<dbReference type="InterPro" id="IPR000387">
    <property type="entry name" value="Tyr_Pase_dom"/>
</dbReference>
<sequence>MNLRSYRGLSPVIRGALYVLQLAGIILPSHSESMPSFIRSPDDQTGISGGVVSFICQTVGEPRPRITWTKKGKKVSSQRFEVKEFDGGSGSVLRIQPLRTNRDEAIYECTATNSVAEITATAKLNILEEDQITHGFPTIDMGPQLKVVERTTTATMLCAASGNPDPEIYWFKDMLPVDTSSSNGRIKQLRSGGTPIRGALQIENSNMSDEGKYECVAVNSAGTRFSSPANLYVRDQREVRRVPPRFSIPPASHEVMPGGSVNLTCVAVGSPMPFVKWVSGEVELSQENHLPVGRNILELTNIQQSANYTCVAMSDLGIIEATAQVVVKALPKKPIFLNVVETTATSVTLMWESGNSEPVSYFLVQYRPKLSDNGFQEVDGVASNRYSIGGLSPFLEYEFRVLAVNSVGRGPPSSIVKTQTGEQAPSSPPLQVQARLLSSTTILVQWEPPEEPNGQILGYKIYYSSEASPNLLSQWQLHNTDDSKFTTISGLTPDMTYSLRMLCFTSVGDGPLSDVLQIKTQQGVPSQPSAFEAEAELDTRIMLSWLWPVQDHISNYELLYWEATDPADKHRVTFSAAGSYAVDGLKPDTQYLFSLAAQSERGMGVFTQPIEARTSRSMLGAPPRKVVTEALNSTAIKVTWKPPLSVKQHGHIQGYHLICSRLKNGELHGQQVVMDISSLEAQEAVISSLLPETSYSVTVAAYTTHGDGALSKARIVTTKGAVPGKPTMMISTMTGNTALIQWQPPKETVVEHIGYQLQYKRTDEELFTVKDFRKADDHFTVTGLNKGATYIFKLSAKNRAGSGEEYEKEISTPEDVPSSYPQNLSVAGLTATSTKLSWEPPPLADRNGKILKYVVMYRDINSQHNNTNSTSETQMTVQDLQSDTTYDFRVQAFTSKGGGPFSPSIQSRTMSMSVFAKNFGVKAVMKSSVLLTWELPETYTSEVLLKILYNHQSIEVHGHLRKKLITQLQPDTDYSFIMMSEGNGAGGLQQQVSIRTAPDLLTTKPTPYQLDEEGDKVTVILPEIPPKAHVRWFYIVVVSESLVSLNRWNNPEDMDLQELLEDDSNLQNQNQEILQFFIAAQLDSLPEIFVLGDEKKYNGYYNRALGVQQQYRCFVLAHLKDLESKMFAASPFSESFMVKLSGVIRQAQEDPEMLWVMGPVLAVIIIIITVIAILLFKSKQERKRTTPAKDGHMLGMKDSQMAHIADPVEMRRLNCHTQGMKEHPPIFICDLADHIERLKANDALGFSQEYESIDPGQQFTWENSNLEVNKPKNRYANVIAYDHSRVILASVDGLPGSNYINANYIDGYRKQNAYIATQGPLPETLCDFWRMVWEQKTSTIVMMTHLEESSRIKCEQYWPSRGTETYGMIQVTILDTVELSTYIMRTFTFYKNSSGEKREVRQFQFLAWPDHGVPEFPTTTLAFLHTIRACNPADAGPIIVHCSAGVGRSGCFIVIDAMLERMKHEKSVDIYGHVTCIRTQRNYMVQTEDQYIFIHEALLEAATCGNTEVTTRNLYAHIQNLSQIPPGEPYSAMAQEFKKLTSTPSSKVQTVRFISANMPCNKFKNRLLNIMPFESTRVYLQPIRGAEGSDYINANFIDGYRHQRGYIATQGPLAETSEDLWRMLWEHNSTIVVMLTKLREMGREKCHQYWPAERSARYQYFVVDPMAEYNMPQYIVREFKVTDVRDGQSRTIRQFQFTDWPEQGVPKTGEAFIDFIGQVHKTKEQFGQDGPITVHCSAGVGRTGVFITLSIVLERMRHEGLVDIFQTVKILRTQRPSMVQTEDQYQLCYRAALEYLGSFEHYAT</sequence>
<keyword evidence="25" id="KW-1185">Reference proteome</keyword>
<dbReference type="Pfam" id="PF13927">
    <property type="entry name" value="Ig_3"/>
    <property type="match status" value="1"/>
</dbReference>
<feature type="domain" description="Ig-like" evidence="22">
    <location>
        <begin position="137"/>
        <end position="226"/>
    </location>
</feature>
<keyword evidence="10" id="KW-0904">Protein phosphatase</keyword>
<dbReference type="STRING" id="37003.ENSKMAP00000011500"/>
<dbReference type="SMART" id="SM00409">
    <property type="entry name" value="IG"/>
    <property type="match status" value="3"/>
</dbReference>
<feature type="domain" description="Tyrosine-protein phosphatase" evidence="20">
    <location>
        <begin position="1533"/>
        <end position="1795"/>
    </location>
</feature>
<dbReference type="SMART" id="SM00060">
    <property type="entry name" value="FN3"/>
    <property type="match status" value="7"/>
</dbReference>
<dbReference type="FunFam" id="2.60.40.10:FF:000028">
    <property type="entry name" value="Neuronal cell adhesion molecule"/>
    <property type="match status" value="1"/>
</dbReference>
<dbReference type="InterPro" id="IPR003598">
    <property type="entry name" value="Ig_sub2"/>
</dbReference>
<dbReference type="SMART" id="SM00404">
    <property type="entry name" value="PTPc_motif"/>
    <property type="match status" value="2"/>
</dbReference>
<feature type="domain" description="Tyrosine specific protein phosphatases" evidence="21">
    <location>
        <begin position="1713"/>
        <end position="1786"/>
    </location>
</feature>
<evidence type="ECO:0000256" key="11">
    <source>
        <dbReference type="ARBA" id="ARBA00022989"/>
    </source>
</evidence>
<dbReference type="InterPro" id="IPR007110">
    <property type="entry name" value="Ig-like_dom"/>
</dbReference>
<evidence type="ECO:0000256" key="14">
    <source>
        <dbReference type="ARBA" id="ARBA00023170"/>
    </source>
</evidence>
<dbReference type="InterPro" id="IPR050713">
    <property type="entry name" value="RTP_Phos/Ushers"/>
</dbReference>
<dbReference type="FunFam" id="3.90.190.10:FF:000002">
    <property type="entry name" value="receptor-type tyrosine-protein phosphatase delta isoform X2"/>
    <property type="match status" value="1"/>
</dbReference>
<dbReference type="SUPFAM" id="SSF49265">
    <property type="entry name" value="Fibronectin type III"/>
    <property type="match status" value="4"/>
</dbReference>
<keyword evidence="5 19" id="KW-0812">Transmembrane</keyword>
<keyword evidence="11 19" id="KW-1133">Transmembrane helix</keyword>
<dbReference type="PROSITE" id="PS50056">
    <property type="entry name" value="TYR_PHOSPHATASE_2"/>
    <property type="match status" value="2"/>
</dbReference>
<organism evidence="24 25">
    <name type="scientific">Kryptolebias marmoratus</name>
    <name type="common">Mangrove killifish</name>
    <name type="synonym">Rivulus marmoratus</name>
    <dbReference type="NCBI Taxonomy" id="37003"/>
    <lineage>
        <taxon>Eukaryota</taxon>
        <taxon>Metazoa</taxon>
        <taxon>Chordata</taxon>
        <taxon>Craniata</taxon>
        <taxon>Vertebrata</taxon>
        <taxon>Euteleostomi</taxon>
        <taxon>Actinopterygii</taxon>
        <taxon>Neopterygii</taxon>
        <taxon>Teleostei</taxon>
        <taxon>Neoteleostei</taxon>
        <taxon>Acanthomorphata</taxon>
        <taxon>Ovalentaria</taxon>
        <taxon>Atherinomorphae</taxon>
        <taxon>Cyprinodontiformes</taxon>
        <taxon>Rivulidae</taxon>
        <taxon>Kryptolebias</taxon>
    </lineage>
</organism>
<dbReference type="InterPro" id="IPR029021">
    <property type="entry name" value="Prot-tyrosine_phosphatase-like"/>
</dbReference>
<dbReference type="FunFam" id="2.60.40.10:FF:000082">
    <property type="entry name" value="receptor-type tyrosine-protein phosphatase delta isoform X2"/>
    <property type="match status" value="1"/>
</dbReference>
<evidence type="ECO:0000259" key="23">
    <source>
        <dbReference type="PROSITE" id="PS50853"/>
    </source>
</evidence>
<evidence type="ECO:0000256" key="9">
    <source>
        <dbReference type="ARBA" id="ARBA00022889"/>
    </source>
</evidence>
<feature type="domain" description="Tyrosine-protein phosphatase" evidence="20">
    <location>
        <begin position="1246"/>
        <end position="1501"/>
    </location>
</feature>
<dbReference type="PANTHER" id="PTHR46957">
    <property type="entry name" value="CYTOKINE RECEPTOR"/>
    <property type="match status" value="1"/>
</dbReference>
<dbReference type="InterPro" id="IPR016130">
    <property type="entry name" value="Tyr_Pase_AS"/>
</dbReference>
<dbReference type="CDD" id="cd05738">
    <property type="entry name" value="IgI_2_RPTP_IIa_LAR_like"/>
    <property type="match status" value="1"/>
</dbReference>
<dbReference type="PROSITE" id="PS50853">
    <property type="entry name" value="FN3"/>
    <property type="match status" value="6"/>
</dbReference>
<dbReference type="SMART" id="SM00408">
    <property type="entry name" value="IGc2"/>
    <property type="match status" value="3"/>
</dbReference>
<dbReference type="SUPFAM" id="SSF48726">
    <property type="entry name" value="Immunoglobulin"/>
    <property type="match status" value="3"/>
</dbReference>
<keyword evidence="6" id="KW-0732">Signal</keyword>
<evidence type="ECO:0000256" key="10">
    <source>
        <dbReference type="ARBA" id="ARBA00022912"/>
    </source>
</evidence>
<evidence type="ECO:0000259" key="22">
    <source>
        <dbReference type="PROSITE" id="PS50835"/>
    </source>
</evidence>
<feature type="domain" description="Fibronectin type-III" evidence="23">
    <location>
        <begin position="428"/>
        <end position="523"/>
    </location>
</feature>
<dbReference type="GO" id="GO:0016020">
    <property type="term" value="C:membrane"/>
    <property type="evidence" value="ECO:0007669"/>
    <property type="project" value="UniProtKB-SubCell"/>
</dbReference>
<dbReference type="GO" id="GO:0004725">
    <property type="term" value="F:protein tyrosine phosphatase activity"/>
    <property type="evidence" value="ECO:0007669"/>
    <property type="project" value="UniProtKB-EC"/>
</dbReference>
<feature type="domain" description="Fibronectin type-III" evidence="23">
    <location>
        <begin position="333"/>
        <end position="423"/>
    </location>
</feature>
<dbReference type="InterPro" id="IPR000242">
    <property type="entry name" value="PTP_cat"/>
</dbReference>
<dbReference type="PANTHER" id="PTHR46957:SF9">
    <property type="entry name" value="PROTEIN-TYROSINE-PHOSPHATASE"/>
    <property type="match status" value="1"/>
</dbReference>
<feature type="domain" description="Fibronectin type-III" evidence="23">
    <location>
        <begin position="622"/>
        <end position="721"/>
    </location>
</feature>
<reference evidence="24" key="1">
    <citation type="submission" date="2025-08" db="UniProtKB">
        <authorList>
            <consortium name="Ensembl"/>
        </authorList>
    </citation>
    <scope>IDENTIFICATION</scope>
</reference>
<evidence type="ECO:0000313" key="24">
    <source>
        <dbReference type="Ensembl" id="ENSKMAP00000011500.1"/>
    </source>
</evidence>
<feature type="domain" description="Fibronectin type-III" evidence="23">
    <location>
        <begin position="722"/>
        <end position="815"/>
    </location>
</feature>
<protein>
    <recommendedName>
        <fullName evidence="17">Receptor-type tyrosine-protein phosphatase F</fullName>
        <ecNumber evidence="3">3.1.3.48</ecNumber>
    </recommendedName>
</protein>
<name>A0A3Q3A6E6_KRYMA</name>
<evidence type="ECO:0000256" key="2">
    <source>
        <dbReference type="ARBA" id="ARBA00010504"/>
    </source>
</evidence>
<dbReference type="CDD" id="cd05739">
    <property type="entry name" value="IgI_3_RPTP_IIa_LAR_like"/>
    <property type="match status" value="1"/>
</dbReference>
<dbReference type="InterPro" id="IPR013783">
    <property type="entry name" value="Ig-like_fold"/>
</dbReference>
<dbReference type="SMART" id="SM00194">
    <property type="entry name" value="PTPc"/>
    <property type="match status" value="2"/>
</dbReference>
<dbReference type="RefSeq" id="XP_017291173.1">
    <property type="nucleotide sequence ID" value="XM_017435684.1"/>
</dbReference>
<dbReference type="Gene3D" id="3.90.190.10">
    <property type="entry name" value="Protein tyrosine phosphatase superfamily"/>
    <property type="match status" value="2"/>
</dbReference>
<dbReference type="PROSITE" id="PS50055">
    <property type="entry name" value="TYR_PHOSPHATASE_PTP"/>
    <property type="match status" value="2"/>
</dbReference>
<evidence type="ECO:0000256" key="18">
    <source>
        <dbReference type="ARBA" id="ARBA00051722"/>
    </source>
</evidence>
<dbReference type="FunFam" id="2.60.40.10:FF:000015">
    <property type="entry name" value="receptor-type tyrosine-protein phosphatase delta isoform X2"/>
    <property type="match status" value="1"/>
</dbReference>
<dbReference type="InterPro" id="IPR036179">
    <property type="entry name" value="Ig-like_dom_sf"/>
</dbReference>
<dbReference type="PRINTS" id="PR00700">
    <property type="entry name" value="PRTYPHPHTASE"/>
</dbReference>
<keyword evidence="7" id="KW-0677">Repeat</keyword>
<dbReference type="GO" id="GO:0008201">
    <property type="term" value="F:heparin binding"/>
    <property type="evidence" value="ECO:0007669"/>
    <property type="project" value="UniProtKB-KW"/>
</dbReference>
<evidence type="ECO:0000256" key="13">
    <source>
        <dbReference type="ARBA" id="ARBA00023157"/>
    </source>
</evidence>
<keyword evidence="13" id="KW-1015">Disulfide bond</keyword>
<dbReference type="CDD" id="cd00063">
    <property type="entry name" value="FN3"/>
    <property type="match status" value="7"/>
</dbReference>
<feature type="domain" description="Ig-like" evidence="22">
    <location>
        <begin position="244"/>
        <end position="326"/>
    </location>
</feature>
<keyword evidence="8" id="KW-0378">Hydrolase</keyword>
<reference evidence="24" key="2">
    <citation type="submission" date="2025-09" db="UniProtKB">
        <authorList>
            <consortium name="Ensembl"/>
        </authorList>
    </citation>
    <scope>IDENTIFICATION</scope>
</reference>
<dbReference type="Pfam" id="PF00102">
    <property type="entry name" value="Y_phosphatase"/>
    <property type="match status" value="2"/>
</dbReference>
<evidence type="ECO:0000256" key="5">
    <source>
        <dbReference type="ARBA" id="ARBA00022692"/>
    </source>
</evidence>
<feature type="domain" description="Fibronectin type-III" evidence="23">
    <location>
        <begin position="524"/>
        <end position="617"/>
    </location>
</feature>
<evidence type="ECO:0000256" key="3">
    <source>
        <dbReference type="ARBA" id="ARBA00013064"/>
    </source>
</evidence>
<keyword evidence="12 19" id="KW-0472">Membrane</keyword>
<dbReference type="Pfam" id="PF07679">
    <property type="entry name" value="I-set"/>
    <property type="match status" value="2"/>
</dbReference>
<evidence type="ECO:0000256" key="4">
    <source>
        <dbReference type="ARBA" id="ARBA00022674"/>
    </source>
</evidence>
<comment type="catalytic activity">
    <reaction evidence="18">
        <text>O-phospho-L-tyrosyl-[protein] + H2O = L-tyrosyl-[protein] + phosphate</text>
        <dbReference type="Rhea" id="RHEA:10684"/>
        <dbReference type="Rhea" id="RHEA-COMP:10136"/>
        <dbReference type="Rhea" id="RHEA-COMP:20101"/>
        <dbReference type="ChEBI" id="CHEBI:15377"/>
        <dbReference type="ChEBI" id="CHEBI:43474"/>
        <dbReference type="ChEBI" id="CHEBI:46858"/>
        <dbReference type="ChEBI" id="CHEBI:61978"/>
        <dbReference type="EC" id="3.1.3.48"/>
    </reaction>
</comment>
<dbReference type="PROSITE" id="PS50835">
    <property type="entry name" value="IG_LIKE"/>
    <property type="match status" value="3"/>
</dbReference>
<evidence type="ECO:0000313" key="25">
    <source>
        <dbReference type="Proteomes" id="UP000264800"/>
    </source>
</evidence>
<accession>A0A3Q3A6E6</accession>
<evidence type="ECO:0000256" key="19">
    <source>
        <dbReference type="SAM" id="Phobius"/>
    </source>
</evidence>
<dbReference type="FunFam" id="2.60.40.10:FF:000128">
    <property type="entry name" value="receptor-type tyrosine-protein phosphatase delta isoform X2"/>
    <property type="match status" value="1"/>
</dbReference>
<evidence type="ECO:0000256" key="8">
    <source>
        <dbReference type="ARBA" id="ARBA00022801"/>
    </source>
</evidence>
<dbReference type="InterPro" id="IPR013098">
    <property type="entry name" value="Ig_I-set"/>
</dbReference>
<evidence type="ECO:0000256" key="17">
    <source>
        <dbReference type="ARBA" id="ARBA00044158"/>
    </source>
</evidence>
<feature type="domain" description="Tyrosine specific protein phosphatases" evidence="21">
    <location>
        <begin position="1421"/>
        <end position="1492"/>
    </location>
</feature>
<keyword evidence="16" id="KW-0393">Immunoglobulin domain</keyword>
<dbReference type="GO" id="GO:0007155">
    <property type="term" value="P:cell adhesion"/>
    <property type="evidence" value="ECO:0007669"/>
    <property type="project" value="UniProtKB-KW"/>
</dbReference>
<evidence type="ECO:0000256" key="12">
    <source>
        <dbReference type="ARBA" id="ARBA00023136"/>
    </source>
</evidence>
<feature type="transmembrane region" description="Helical" evidence="19">
    <location>
        <begin position="1153"/>
        <end position="1176"/>
    </location>
</feature>
<dbReference type="Gene3D" id="2.60.40.10">
    <property type="entry name" value="Immunoglobulins"/>
    <property type="match status" value="9"/>
</dbReference>
<keyword evidence="4" id="KW-0358">Heparin-binding</keyword>
<dbReference type="FunFam" id="2.60.40.10:FF:000027">
    <property type="entry name" value="receptor-type tyrosine-protein phosphatase delta isoform X1"/>
    <property type="match status" value="1"/>
</dbReference>
<dbReference type="EC" id="3.1.3.48" evidence="3"/>
<comment type="subcellular location">
    <subcellularLocation>
        <location evidence="1">Membrane</location>
        <topology evidence="1">Single-pass membrane protein</topology>
    </subcellularLocation>
</comment>
<dbReference type="FunFam" id="2.60.40.10:FF:000010">
    <property type="entry name" value="receptor-type tyrosine-protein phosphatase delta isoform X1"/>
    <property type="match status" value="1"/>
</dbReference>
<comment type="similarity">
    <text evidence="2">Belongs to the protein-tyrosine phosphatase family. Receptor class 2A subfamily.</text>
</comment>
<dbReference type="GeneID" id="108247515"/>
<dbReference type="FunFam" id="2.60.40.10:FF:000023">
    <property type="entry name" value="receptor-type tyrosine-protein phosphatase delta isoform X2"/>
    <property type="match status" value="1"/>
</dbReference>
<dbReference type="PRINTS" id="PR00014">
    <property type="entry name" value="FNTYPEIII"/>
</dbReference>
<evidence type="ECO:0000259" key="21">
    <source>
        <dbReference type="PROSITE" id="PS50056"/>
    </source>
</evidence>
<proteinExistence type="inferred from homology"/>
<keyword evidence="15" id="KW-0325">Glycoprotein</keyword>
<keyword evidence="14" id="KW-0675">Receptor</keyword>
<dbReference type="FunFam" id="2.60.40.10:FF:000353">
    <property type="entry name" value="receptor-type tyrosine-protein phosphatase F isoform X1"/>
    <property type="match status" value="1"/>
</dbReference>
<evidence type="ECO:0000256" key="16">
    <source>
        <dbReference type="ARBA" id="ARBA00023319"/>
    </source>
</evidence>
<evidence type="ECO:0000256" key="7">
    <source>
        <dbReference type="ARBA" id="ARBA00022737"/>
    </source>
</evidence>
<dbReference type="PROSITE" id="PS00383">
    <property type="entry name" value="TYR_PHOSPHATASE_1"/>
    <property type="match status" value="2"/>
</dbReference>
<dbReference type="OrthoDB" id="10253954at2759"/>
<dbReference type="InterPro" id="IPR003599">
    <property type="entry name" value="Ig_sub"/>
</dbReference>
<feature type="domain" description="Fibronectin type-III" evidence="23">
    <location>
        <begin position="820"/>
        <end position="912"/>
    </location>
</feature>
<dbReference type="InterPro" id="IPR003961">
    <property type="entry name" value="FN3_dom"/>
</dbReference>
<feature type="domain" description="Ig-like" evidence="22">
    <location>
        <begin position="35"/>
        <end position="125"/>
    </location>
</feature>
<dbReference type="SUPFAM" id="SSF52799">
    <property type="entry name" value="(Phosphotyrosine protein) phosphatases II"/>
    <property type="match status" value="2"/>
</dbReference>